<dbReference type="PROSITE" id="PS00027">
    <property type="entry name" value="HOMEOBOX_1"/>
    <property type="match status" value="1"/>
</dbReference>
<evidence type="ECO:0000256" key="3">
    <source>
        <dbReference type="ARBA" id="ARBA00023155"/>
    </source>
</evidence>
<dbReference type="GO" id="GO:0000981">
    <property type="term" value="F:DNA-binding transcription factor activity, RNA polymerase II-specific"/>
    <property type="evidence" value="ECO:0007669"/>
    <property type="project" value="InterPro"/>
</dbReference>
<feature type="compositionally biased region" description="Polar residues" evidence="7">
    <location>
        <begin position="263"/>
        <end position="276"/>
    </location>
</feature>
<dbReference type="PROSITE" id="PS50071">
    <property type="entry name" value="HOMEOBOX_2"/>
    <property type="match status" value="1"/>
</dbReference>
<evidence type="ECO:0000256" key="7">
    <source>
        <dbReference type="SAM" id="MobiDB-lite"/>
    </source>
</evidence>
<comment type="caution">
    <text evidence="9">The sequence shown here is derived from an EMBL/GenBank/DDBJ whole genome shotgun (WGS) entry which is preliminary data.</text>
</comment>
<evidence type="ECO:0000313" key="10">
    <source>
        <dbReference type="Proteomes" id="UP000655588"/>
    </source>
</evidence>
<evidence type="ECO:0000256" key="5">
    <source>
        <dbReference type="PROSITE-ProRule" id="PRU00108"/>
    </source>
</evidence>
<dbReference type="PANTHER" id="PTHR24329:SF543">
    <property type="entry name" value="FI01017P-RELATED"/>
    <property type="match status" value="1"/>
</dbReference>
<dbReference type="InterPro" id="IPR017970">
    <property type="entry name" value="Homeobox_CS"/>
</dbReference>
<dbReference type="InterPro" id="IPR050649">
    <property type="entry name" value="Paired_Homeobox_TFs"/>
</dbReference>
<evidence type="ECO:0000256" key="1">
    <source>
        <dbReference type="ARBA" id="ARBA00004123"/>
    </source>
</evidence>
<feature type="DNA-binding region" description="Homeobox" evidence="5">
    <location>
        <begin position="20"/>
        <end position="79"/>
    </location>
</feature>
<name>A0A833RGB5_9HYME</name>
<keyword evidence="4 5" id="KW-0539">Nucleus</keyword>
<evidence type="ECO:0000256" key="2">
    <source>
        <dbReference type="ARBA" id="ARBA00023125"/>
    </source>
</evidence>
<dbReference type="PANTHER" id="PTHR24329">
    <property type="entry name" value="HOMEOBOX PROTEIN ARISTALESS"/>
    <property type="match status" value="1"/>
</dbReference>
<organism evidence="9 10">
    <name type="scientific">Frieseomelitta varia</name>
    <dbReference type="NCBI Taxonomy" id="561572"/>
    <lineage>
        <taxon>Eukaryota</taxon>
        <taxon>Metazoa</taxon>
        <taxon>Ecdysozoa</taxon>
        <taxon>Arthropoda</taxon>
        <taxon>Hexapoda</taxon>
        <taxon>Insecta</taxon>
        <taxon>Pterygota</taxon>
        <taxon>Neoptera</taxon>
        <taxon>Endopterygota</taxon>
        <taxon>Hymenoptera</taxon>
        <taxon>Apocrita</taxon>
        <taxon>Aculeata</taxon>
        <taxon>Apoidea</taxon>
        <taxon>Anthophila</taxon>
        <taxon>Apidae</taxon>
        <taxon>Frieseomelitta</taxon>
    </lineage>
</organism>
<gene>
    <name evidence="9" type="ORF">E2986_05978</name>
</gene>
<accession>A0A833RGB5</accession>
<dbReference type="GO" id="GO:0000977">
    <property type="term" value="F:RNA polymerase II transcription regulatory region sequence-specific DNA binding"/>
    <property type="evidence" value="ECO:0007669"/>
    <property type="project" value="TreeGrafter"/>
</dbReference>
<evidence type="ECO:0000259" key="8">
    <source>
        <dbReference type="PROSITE" id="PS50071"/>
    </source>
</evidence>
<proteinExistence type="predicted"/>
<feature type="compositionally biased region" description="Low complexity" evidence="7">
    <location>
        <begin position="292"/>
        <end position="308"/>
    </location>
</feature>
<evidence type="ECO:0000256" key="4">
    <source>
        <dbReference type="ARBA" id="ARBA00023242"/>
    </source>
</evidence>
<reference evidence="9" key="1">
    <citation type="submission" date="2019-11" db="EMBL/GenBank/DDBJ databases">
        <title>The nuclear and mitochondrial genomes of Frieseomelitta varia - a highly eusocial stingless bee (Meliponini) with a permanently sterile worker caste.</title>
        <authorList>
            <person name="Freitas F.C.P."/>
            <person name="Lourenco A.P."/>
            <person name="Nunes F.M.F."/>
            <person name="Paschoal A.R."/>
            <person name="Abreu F.C.P."/>
            <person name="Barbin F.O."/>
            <person name="Bataglia L."/>
            <person name="Cardoso-Junior C.A.M."/>
            <person name="Cervoni M.S."/>
            <person name="Silva S.R."/>
            <person name="Dalarmi F."/>
            <person name="Del Lama M.A."/>
            <person name="Depintor T.S."/>
            <person name="Ferreira K.M."/>
            <person name="Goria P.S."/>
            <person name="Jaskot M.C."/>
            <person name="Lago D.C."/>
            <person name="Luna-Lucena D."/>
            <person name="Moda L.M."/>
            <person name="Nascimento L."/>
            <person name="Pedrino M."/>
            <person name="Rabico F.O."/>
            <person name="Sanches F.C."/>
            <person name="Santos D.E."/>
            <person name="Santos C.G."/>
            <person name="Vieira J."/>
            <person name="Lopes T.F."/>
            <person name="Barchuk A.R."/>
            <person name="Hartfelder K."/>
            <person name="Simoes Z.L.P."/>
            <person name="Bitondi M.M.G."/>
            <person name="Pinheiro D.G."/>
        </authorList>
    </citation>
    <scope>NUCLEOTIDE SEQUENCE</scope>
    <source>
        <strain evidence="9">USP_RPSP 00005682</strain>
        <tissue evidence="9">Whole individual</tissue>
    </source>
</reference>
<feature type="compositionally biased region" description="Polar residues" evidence="7">
    <location>
        <begin position="185"/>
        <end position="211"/>
    </location>
</feature>
<feature type="compositionally biased region" description="Polar residues" evidence="7">
    <location>
        <begin position="221"/>
        <end position="236"/>
    </location>
</feature>
<feature type="region of interest" description="Disordered" evidence="7">
    <location>
        <begin position="102"/>
        <end position="135"/>
    </location>
</feature>
<dbReference type="EMBL" id="WNWW01000222">
    <property type="protein sequence ID" value="KAF3428284.1"/>
    <property type="molecule type" value="Genomic_DNA"/>
</dbReference>
<feature type="compositionally biased region" description="Low complexity" evidence="7">
    <location>
        <begin position="248"/>
        <end position="262"/>
    </location>
</feature>
<evidence type="ECO:0000313" key="9">
    <source>
        <dbReference type="EMBL" id="KAF3428284.1"/>
    </source>
</evidence>
<keyword evidence="10" id="KW-1185">Reference proteome</keyword>
<dbReference type="AlphaFoldDB" id="A0A833RGB5"/>
<dbReference type="SUPFAM" id="SSF46689">
    <property type="entry name" value="Homeodomain-like"/>
    <property type="match status" value="1"/>
</dbReference>
<dbReference type="Gene3D" id="1.10.10.60">
    <property type="entry name" value="Homeodomain-like"/>
    <property type="match status" value="1"/>
</dbReference>
<dbReference type="SMART" id="SM00389">
    <property type="entry name" value="HOX"/>
    <property type="match status" value="1"/>
</dbReference>
<feature type="domain" description="Homeobox" evidence="8">
    <location>
        <begin position="18"/>
        <end position="78"/>
    </location>
</feature>
<keyword evidence="3 5" id="KW-0371">Homeobox</keyword>
<sequence length="330" mass="35778">MSSSGSDCDSEPGIPLKRKQRRSRTTFTAHQLDELERAFERTQYPDIYTREELAQRTKLTEARIQVWFSNRRARLRKQLSSSTSSGYVSSYPAASYVLHPPAAPHPHAATGVPPSHSHPHPHGQTLPDATFPSSQVADLYSPHAGLLTDSTRLPPAVGPTSSYGLPPSVTYPSSLLSPTSTSSTHINHQVPSVAPASTSTYQQTNSHQLSPTPNPLATMMAPNSGNSNSTPDQLTSADLPISPVSPVQQQQQQPQQPQPQQQAGQENSSPSWNLPISSGGRVGLSSSPTCLQQSHSHAAHPHQPFASHYGAQGFQQPPRPTPHQSFYSWY</sequence>
<dbReference type="Proteomes" id="UP000655588">
    <property type="component" value="Unassembled WGS sequence"/>
</dbReference>
<dbReference type="FunFam" id="1.10.10.60:FF:000035">
    <property type="entry name" value="paired box protein Pax-3 isoform X2"/>
    <property type="match status" value="1"/>
</dbReference>
<dbReference type="CDD" id="cd00086">
    <property type="entry name" value="homeodomain"/>
    <property type="match status" value="1"/>
</dbReference>
<feature type="region of interest" description="Disordered" evidence="7">
    <location>
        <begin position="1"/>
        <end position="29"/>
    </location>
</feature>
<dbReference type="Pfam" id="PF00046">
    <property type="entry name" value="Homeodomain"/>
    <property type="match status" value="1"/>
</dbReference>
<comment type="subcellular location">
    <subcellularLocation>
        <location evidence="1 5 6">Nucleus</location>
    </subcellularLocation>
</comment>
<protein>
    <recommendedName>
        <fullName evidence="8">Homeobox domain-containing protein</fullName>
    </recommendedName>
</protein>
<evidence type="ECO:0000256" key="6">
    <source>
        <dbReference type="RuleBase" id="RU000682"/>
    </source>
</evidence>
<dbReference type="InterPro" id="IPR001356">
    <property type="entry name" value="HD"/>
</dbReference>
<dbReference type="GO" id="GO:0005634">
    <property type="term" value="C:nucleus"/>
    <property type="evidence" value="ECO:0007669"/>
    <property type="project" value="UniProtKB-SubCell"/>
</dbReference>
<feature type="compositionally biased region" description="Low complexity" evidence="7">
    <location>
        <begin position="105"/>
        <end position="115"/>
    </location>
</feature>
<feature type="region of interest" description="Disordered" evidence="7">
    <location>
        <begin position="174"/>
        <end position="330"/>
    </location>
</feature>
<keyword evidence="2 5" id="KW-0238">DNA-binding</keyword>
<dbReference type="InterPro" id="IPR009057">
    <property type="entry name" value="Homeodomain-like_sf"/>
</dbReference>
<feature type="compositionally biased region" description="Low complexity" evidence="7">
    <location>
        <begin position="174"/>
        <end position="184"/>
    </location>
</feature>